<dbReference type="Gene3D" id="3.30.1230.10">
    <property type="entry name" value="YlxR-like"/>
    <property type="match status" value="1"/>
</dbReference>
<feature type="domain" description="YlxR" evidence="1">
    <location>
        <begin position="18"/>
        <end position="91"/>
    </location>
</feature>
<dbReference type="PANTHER" id="PTHR34215:SF1">
    <property type="entry name" value="YLXR DOMAIN-CONTAINING PROTEIN"/>
    <property type="match status" value="1"/>
</dbReference>
<dbReference type="PANTHER" id="PTHR34215">
    <property type="entry name" value="BLL0784 PROTEIN"/>
    <property type="match status" value="1"/>
</dbReference>
<sequence>MGKTAKKRMKTKTKIPMRQCTGCREMKNKKEMMRVLRTPENQILLDTTGRKNGRGAYLCRSMECFEKAVKNHGLQRSLKTEIPAEVYESLQKEFEELDNKKQ</sequence>
<dbReference type="InterPro" id="IPR035931">
    <property type="entry name" value="YlxR-like_sf"/>
</dbReference>
<accession>A0A6N2RP17</accession>
<dbReference type="SUPFAM" id="SSF64376">
    <property type="entry name" value="YlxR-like"/>
    <property type="match status" value="1"/>
</dbReference>
<gene>
    <name evidence="2" type="ORF">BGLFYP119_00763</name>
</gene>
<name>A0A6N2RP17_9FIRM</name>
<dbReference type="InterPro" id="IPR007393">
    <property type="entry name" value="YlxR_dom"/>
</dbReference>
<dbReference type="Pfam" id="PF04296">
    <property type="entry name" value="YlxR"/>
    <property type="match status" value="1"/>
</dbReference>
<dbReference type="EMBL" id="CACRST010000009">
    <property type="protein sequence ID" value="VYS83123.1"/>
    <property type="molecule type" value="Genomic_DNA"/>
</dbReference>
<protein>
    <recommendedName>
        <fullName evidence="1">YlxR domain-containing protein</fullName>
    </recommendedName>
</protein>
<evidence type="ECO:0000259" key="1">
    <source>
        <dbReference type="Pfam" id="PF04296"/>
    </source>
</evidence>
<organism evidence="2">
    <name type="scientific">Blautia glucerasea</name>
    <dbReference type="NCBI Taxonomy" id="536633"/>
    <lineage>
        <taxon>Bacteria</taxon>
        <taxon>Bacillati</taxon>
        <taxon>Bacillota</taxon>
        <taxon>Clostridia</taxon>
        <taxon>Lachnospirales</taxon>
        <taxon>Lachnospiraceae</taxon>
        <taxon>Blautia</taxon>
    </lineage>
</organism>
<dbReference type="InterPro" id="IPR037465">
    <property type="entry name" value="YlxR"/>
</dbReference>
<reference evidence="2" key="1">
    <citation type="submission" date="2019-11" db="EMBL/GenBank/DDBJ databases">
        <authorList>
            <person name="Feng L."/>
        </authorList>
    </citation>
    <scope>NUCLEOTIDE SEQUENCE</scope>
    <source>
        <strain evidence="2">BgluceraseaLFYP119</strain>
    </source>
</reference>
<dbReference type="NCBIfam" id="NF047356">
    <property type="entry name" value="RNA_bind_RnpM"/>
    <property type="match status" value="1"/>
</dbReference>
<proteinExistence type="predicted"/>
<dbReference type="CDD" id="cd00279">
    <property type="entry name" value="YlxR"/>
    <property type="match status" value="1"/>
</dbReference>
<evidence type="ECO:0000313" key="2">
    <source>
        <dbReference type="EMBL" id="VYS83123.1"/>
    </source>
</evidence>
<dbReference type="AlphaFoldDB" id="A0A6N2RP17"/>